<evidence type="ECO:0000256" key="6">
    <source>
        <dbReference type="ARBA" id="ARBA00022989"/>
    </source>
</evidence>
<evidence type="ECO:0000256" key="4">
    <source>
        <dbReference type="ARBA" id="ARBA00022729"/>
    </source>
</evidence>
<comment type="similarity">
    <text evidence="2">Belongs to the nicastrin family.</text>
</comment>
<keyword evidence="5" id="KW-0256">Endoplasmic reticulum</keyword>
<keyword evidence="6 9" id="KW-1133">Transmembrane helix</keyword>
<keyword evidence="3 9" id="KW-0812">Transmembrane</keyword>
<dbReference type="EMBL" id="FZQP02001515">
    <property type="protein sequence ID" value="VVC93092.1"/>
    <property type="molecule type" value="Genomic_DNA"/>
</dbReference>
<comment type="subcellular location">
    <subcellularLocation>
        <location evidence="1">Endoplasmic reticulum membrane</location>
        <topology evidence="1">Single-pass membrane protein</topology>
    </subcellularLocation>
</comment>
<organism evidence="10 11">
    <name type="scientific">Leptidea sinapis</name>
    <dbReference type="NCBI Taxonomy" id="189913"/>
    <lineage>
        <taxon>Eukaryota</taxon>
        <taxon>Metazoa</taxon>
        <taxon>Ecdysozoa</taxon>
        <taxon>Arthropoda</taxon>
        <taxon>Hexapoda</taxon>
        <taxon>Insecta</taxon>
        <taxon>Pterygota</taxon>
        <taxon>Neoptera</taxon>
        <taxon>Endopterygota</taxon>
        <taxon>Lepidoptera</taxon>
        <taxon>Glossata</taxon>
        <taxon>Ditrysia</taxon>
        <taxon>Papilionoidea</taxon>
        <taxon>Pieridae</taxon>
        <taxon>Dismorphiinae</taxon>
        <taxon>Leptidea</taxon>
    </lineage>
</organism>
<gene>
    <name evidence="10" type="ORF">LSINAPIS_LOCUS5357</name>
</gene>
<dbReference type="GO" id="GO:0009966">
    <property type="term" value="P:regulation of signal transduction"/>
    <property type="evidence" value="ECO:0007669"/>
    <property type="project" value="InterPro"/>
</dbReference>
<evidence type="ECO:0000313" key="11">
    <source>
        <dbReference type="Proteomes" id="UP000324832"/>
    </source>
</evidence>
<evidence type="ECO:0000313" key="10">
    <source>
        <dbReference type="EMBL" id="VVC93092.1"/>
    </source>
</evidence>
<evidence type="ECO:0000256" key="8">
    <source>
        <dbReference type="ARBA" id="ARBA00023180"/>
    </source>
</evidence>
<keyword evidence="8" id="KW-0325">Glycoprotein</keyword>
<proteinExistence type="inferred from homology"/>
<dbReference type="Proteomes" id="UP000324832">
    <property type="component" value="Unassembled WGS sequence"/>
</dbReference>
<evidence type="ECO:0000256" key="5">
    <source>
        <dbReference type="ARBA" id="ARBA00022824"/>
    </source>
</evidence>
<dbReference type="PANTHER" id="PTHR31826">
    <property type="entry name" value="NICALIN"/>
    <property type="match status" value="1"/>
</dbReference>
<evidence type="ECO:0000256" key="3">
    <source>
        <dbReference type="ARBA" id="ARBA00022692"/>
    </source>
</evidence>
<dbReference type="InterPro" id="IPR016574">
    <property type="entry name" value="Nicalin"/>
</dbReference>
<keyword evidence="11" id="KW-1185">Reference proteome</keyword>
<reference evidence="10 11" key="1">
    <citation type="submission" date="2017-07" db="EMBL/GenBank/DDBJ databases">
        <authorList>
            <person name="Talla V."/>
            <person name="Backstrom N."/>
        </authorList>
    </citation>
    <scope>NUCLEOTIDE SEQUENCE [LARGE SCALE GENOMIC DNA]</scope>
</reference>
<keyword evidence="7 9" id="KW-0472">Membrane</keyword>
<dbReference type="AlphaFoldDB" id="A0A5E4Q688"/>
<evidence type="ECO:0000256" key="1">
    <source>
        <dbReference type="ARBA" id="ARBA00004389"/>
    </source>
</evidence>
<evidence type="ECO:0000256" key="2">
    <source>
        <dbReference type="ARBA" id="ARBA00007717"/>
    </source>
</evidence>
<sequence length="267" mass="30260">MLFDQADGFAEIFKGFLPYYLLVVFPILIIMSPMNPVEASHEFSVYRMQQYDLHTVPHGCRSATFNLEGRSLTSWSTSRHCVVGNIQDITIDQFVEIRKRAGALLLVLPKNDTLLTQEEKEHIYLLEMAMIQEEINIPVYFAKWSPDFDDMIKDLQHSRITDEKSGTALEAMFNTVSSNGYQIAPNPQKLESKAVSFHGKLVGRSGTPTIVLARIFSRLYSSPSVRGGPTLVFALMSTGHSLNYFTTKKWLEEQLDNADSSLLQRGW</sequence>
<feature type="transmembrane region" description="Helical" evidence="9">
    <location>
        <begin position="12"/>
        <end position="31"/>
    </location>
</feature>
<dbReference type="GO" id="GO:0005789">
    <property type="term" value="C:endoplasmic reticulum membrane"/>
    <property type="evidence" value="ECO:0007669"/>
    <property type="project" value="UniProtKB-SubCell"/>
</dbReference>
<evidence type="ECO:0000256" key="9">
    <source>
        <dbReference type="SAM" id="Phobius"/>
    </source>
</evidence>
<evidence type="ECO:0008006" key="12">
    <source>
        <dbReference type="Google" id="ProtNLM"/>
    </source>
</evidence>
<protein>
    <recommendedName>
        <fullName evidence="12">Nicalin</fullName>
    </recommendedName>
</protein>
<accession>A0A5E4Q688</accession>
<keyword evidence="4" id="KW-0732">Signal</keyword>
<evidence type="ECO:0000256" key="7">
    <source>
        <dbReference type="ARBA" id="ARBA00023136"/>
    </source>
</evidence>
<name>A0A5E4Q688_9NEOP</name>